<dbReference type="InterPro" id="IPR013249">
    <property type="entry name" value="RNA_pol_sigma70_r4_t2"/>
</dbReference>
<dbReference type="InterPro" id="IPR007627">
    <property type="entry name" value="RNA_pol_sigma70_r2"/>
</dbReference>
<dbReference type="PANTHER" id="PTHR43133">
    <property type="entry name" value="RNA POLYMERASE ECF-TYPE SIGMA FACTO"/>
    <property type="match status" value="1"/>
</dbReference>
<dbReference type="GO" id="GO:0003677">
    <property type="term" value="F:DNA binding"/>
    <property type="evidence" value="ECO:0007669"/>
    <property type="project" value="UniProtKB-KW"/>
</dbReference>
<organism evidence="7 8">
    <name type="scientific">Candidatus Rothia avicola</name>
    <dbReference type="NCBI Taxonomy" id="2840478"/>
    <lineage>
        <taxon>Bacteria</taxon>
        <taxon>Bacillati</taxon>
        <taxon>Actinomycetota</taxon>
        <taxon>Actinomycetes</taxon>
        <taxon>Micrococcales</taxon>
        <taxon>Micrococcaceae</taxon>
        <taxon>Rothia</taxon>
    </lineage>
</organism>
<dbReference type="GO" id="GO:0006352">
    <property type="term" value="P:DNA-templated transcription initiation"/>
    <property type="evidence" value="ECO:0007669"/>
    <property type="project" value="InterPro"/>
</dbReference>
<name>A0A9D1ZUD6_9MICC</name>
<protein>
    <submittedName>
        <fullName evidence="7">Sigma-70 family RNA polymerase sigma factor</fullName>
    </submittedName>
</protein>
<evidence type="ECO:0000256" key="3">
    <source>
        <dbReference type="ARBA" id="ARBA00023082"/>
    </source>
</evidence>
<comment type="similarity">
    <text evidence="1">Belongs to the sigma-70 factor family. ECF subfamily.</text>
</comment>
<keyword evidence="2" id="KW-0805">Transcription regulation</keyword>
<keyword evidence="4" id="KW-0238">DNA-binding</keyword>
<reference evidence="7" key="1">
    <citation type="journal article" date="2021" name="PeerJ">
        <title>Extensive microbial diversity within the chicken gut microbiome revealed by metagenomics and culture.</title>
        <authorList>
            <person name="Gilroy R."/>
            <person name="Ravi A."/>
            <person name="Getino M."/>
            <person name="Pursley I."/>
            <person name="Horton D.L."/>
            <person name="Alikhan N.F."/>
            <person name="Baker D."/>
            <person name="Gharbi K."/>
            <person name="Hall N."/>
            <person name="Watson M."/>
            <person name="Adriaenssens E.M."/>
            <person name="Foster-Nyarko E."/>
            <person name="Jarju S."/>
            <person name="Secka A."/>
            <person name="Antonio M."/>
            <person name="Oren A."/>
            <person name="Chaudhuri R.R."/>
            <person name="La Ragione R."/>
            <person name="Hildebrand F."/>
            <person name="Pallen M.J."/>
        </authorList>
    </citation>
    <scope>NUCLEOTIDE SEQUENCE</scope>
    <source>
        <strain evidence="7">ChiHjej12B11-9195</strain>
    </source>
</reference>
<dbReference type="PANTHER" id="PTHR43133:SF8">
    <property type="entry name" value="RNA POLYMERASE SIGMA FACTOR HI_1459-RELATED"/>
    <property type="match status" value="1"/>
</dbReference>
<keyword evidence="5" id="KW-0804">Transcription</keyword>
<dbReference type="SUPFAM" id="SSF88946">
    <property type="entry name" value="Sigma2 domain of RNA polymerase sigma factors"/>
    <property type="match status" value="1"/>
</dbReference>
<keyword evidence="3" id="KW-0731">Sigma factor</keyword>
<dbReference type="EMBL" id="DXCN01000070">
    <property type="protein sequence ID" value="HIY95813.1"/>
    <property type="molecule type" value="Genomic_DNA"/>
</dbReference>
<dbReference type="InterPro" id="IPR014284">
    <property type="entry name" value="RNA_pol_sigma-70_dom"/>
</dbReference>
<gene>
    <name evidence="7" type="ORF">H9821_09205</name>
</gene>
<proteinExistence type="inferred from homology"/>
<dbReference type="InterPro" id="IPR013324">
    <property type="entry name" value="RNA_pol_sigma_r3/r4-like"/>
</dbReference>
<feature type="domain" description="HTH luxR-type" evidence="6">
    <location>
        <begin position="151"/>
        <end position="178"/>
    </location>
</feature>
<evidence type="ECO:0000313" key="8">
    <source>
        <dbReference type="Proteomes" id="UP000824134"/>
    </source>
</evidence>
<dbReference type="Gene3D" id="1.10.1740.10">
    <property type="match status" value="1"/>
</dbReference>
<dbReference type="AlphaFoldDB" id="A0A9D1ZUD6"/>
<dbReference type="CDD" id="cd06171">
    <property type="entry name" value="Sigma70_r4"/>
    <property type="match status" value="1"/>
</dbReference>
<evidence type="ECO:0000259" key="6">
    <source>
        <dbReference type="PROSITE" id="PS00622"/>
    </source>
</evidence>
<dbReference type="Pfam" id="PF04542">
    <property type="entry name" value="Sigma70_r2"/>
    <property type="match status" value="1"/>
</dbReference>
<evidence type="ECO:0000256" key="1">
    <source>
        <dbReference type="ARBA" id="ARBA00010641"/>
    </source>
</evidence>
<dbReference type="GO" id="GO:0016987">
    <property type="term" value="F:sigma factor activity"/>
    <property type="evidence" value="ECO:0007669"/>
    <property type="project" value="UniProtKB-KW"/>
</dbReference>
<evidence type="ECO:0000256" key="2">
    <source>
        <dbReference type="ARBA" id="ARBA00023015"/>
    </source>
</evidence>
<dbReference type="Pfam" id="PF08281">
    <property type="entry name" value="Sigma70_r4_2"/>
    <property type="match status" value="1"/>
</dbReference>
<evidence type="ECO:0000256" key="4">
    <source>
        <dbReference type="ARBA" id="ARBA00023125"/>
    </source>
</evidence>
<dbReference type="Proteomes" id="UP000824134">
    <property type="component" value="Unassembled WGS sequence"/>
</dbReference>
<comment type="caution">
    <text evidence="7">The sequence shown here is derived from an EMBL/GenBank/DDBJ whole genome shotgun (WGS) entry which is preliminary data.</text>
</comment>
<dbReference type="InterPro" id="IPR013325">
    <property type="entry name" value="RNA_pol_sigma_r2"/>
</dbReference>
<dbReference type="NCBIfam" id="TIGR02937">
    <property type="entry name" value="sigma70-ECF"/>
    <property type="match status" value="1"/>
</dbReference>
<dbReference type="InterPro" id="IPR000792">
    <property type="entry name" value="Tscrpt_reg_LuxR_C"/>
</dbReference>
<accession>A0A9D1ZUD6</accession>
<evidence type="ECO:0000256" key="5">
    <source>
        <dbReference type="ARBA" id="ARBA00023163"/>
    </source>
</evidence>
<reference evidence="7" key="2">
    <citation type="submission" date="2021-04" db="EMBL/GenBank/DDBJ databases">
        <authorList>
            <person name="Gilroy R."/>
        </authorList>
    </citation>
    <scope>NUCLEOTIDE SEQUENCE</scope>
    <source>
        <strain evidence="7">ChiHjej12B11-9195</strain>
    </source>
</reference>
<evidence type="ECO:0000313" key="7">
    <source>
        <dbReference type="EMBL" id="HIY95813.1"/>
    </source>
</evidence>
<sequence>MKAPLQHLPLDLPSQLLFQRACDGDAPAFQVLVRSYLPAMRAYALKLTGSTADADDALQETLLTAWQKLDTLDDPSKVKSWLMTLTGRKCIDLIRARKVNTPIEDHHDLPSSAPTPETQAILGAEMRHLSLALKKLPEQQQQIWLMREYGGSSYHEIAETLGITTASVRGHLARARVKLLELMEGKK</sequence>
<dbReference type="SUPFAM" id="SSF88659">
    <property type="entry name" value="Sigma3 and sigma4 domains of RNA polymerase sigma factors"/>
    <property type="match status" value="1"/>
</dbReference>
<dbReference type="PROSITE" id="PS00622">
    <property type="entry name" value="HTH_LUXR_1"/>
    <property type="match status" value="1"/>
</dbReference>
<dbReference type="Gene3D" id="1.10.10.10">
    <property type="entry name" value="Winged helix-like DNA-binding domain superfamily/Winged helix DNA-binding domain"/>
    <property type="match status" value="1"/>
</dbReference>
<dbReference type="InterPro" id="IPR039425">
    <property type="entry name" value="RNA_pol_sigma-70-like"/>
</dbReference>
<dbReference type="InterPro" id="IPR036388">
    <property type="entry name" value="WH-like_DNA-bd_sf"/>
</dbReference>